<dbReference type="Pfam" id="PF10901">
    <property type="entry name" value="DUF2690"/>
    <property type="match status" value="1"/>
</dbReference>
<keyword evidence="3" id="KW-1185">Reference proteome</keyword>
<sequence length="154" mass="16806">MRFRIRRQALVIAVAVVAVLLTPTAQANVVDPPPGALGMSAPACSEEDCLGQDPLVTRCASDAYTPKNGWRDLAGGGYLEHRYSPRCHASWTRVSRSTNGDVISVENTQERRHGATIATSGVTEWTGMVPNRWGLDEARACAFSRQVPTCTDWY</sequence>
<reference evidence="2 3" key="1">
    <citation type="submission" date="2022-06" db="EMBL/GenBank/DDBJ databases">
        <title>Genomic Encyclopedia of Type Strains, Phase I: the one thousand microbial genomes (KMG-I) project.</title>
        <authorList>
            <person name="Kyrpides N."/>
        </authorList>
    </citation>
    <scope>NUCLEOTIDE SEQUENCE [LARGE SCALE GENOMIC DNA]</scope>
    <source>
        <strain evidence="2 3">DSM 43889</strain>
    </source>
</reference>
<comment type="caution">
    <text evidence="2">The sequence shown here is derived from an EMBL/GenBank/DDBJ whole genome shotgun (WGS) entry which is preliminary data.</text>
</comment>
<evidence type="ECO:0000313" key="2">
    <source>
        <dbReference type="EMBL" id="MCP2334555.1"/>
    </source>
</evidence>
<feature type="signal peptide" evidence="1">
    <location>
        <begin position="1"/>
        <end position="27"/>
    </location>
</feature>
<dbReference type="Proteomes" id="UP000791080">
    <property type="component" value="Unassembled WGS sequence"/>
</dbReference>
<dbReference type="EMBL" id="AUBJ02000001">
    <property type="protein sequence ID" value="MCP2334555.1"/>
    <property type="molecule type" value="Genomic_DNA"/>
</dbReference>
<organism evidence="2 3">
    <name type="scientific">Actinoalloteichus caeruleus DSM 43889</name>
    <dbReference type="NCBI Taxonomy" id="1120930"/>
    <lineage>
        <taxon>Bacteria</taxon>
        <taxon>Bacillati</taxon>
        <taxon>Actinomycetota</taxon>
        <taxon>Actinomycetes</taxon>
        <taxon>Pseudonocardiales</taxon>
        <taxon>Pseudonocardiaceae</taxon>
        <taxon>Actinoalloteichus</taxon>
        <taxon>Actinoalloteichus cyanogriseus</taxon>
    </lineage>
</organism>
<dbReference type="InterPro" id="IPR021224">
    <property type="entry name" value="DUF2690"/>
</dbReference>
<evidence type="ECO:0008006" key="4">
    <source>
        <dbReference type="Google" id="ProtNLM"/>
    </source>
</evidence>
<protein>
    <recommendedName>
        <fullName evidence="4">DUF2690 domain-containing protein</fullName>
    </recommendedName>
</protein>
<feature type="chain" id="PRO_5046153086" description="DUF2690 domain-containing protein" evidence="1">
    <location>
        <begin position="28"/>
        <end position="154"/>
    </location>
</feature>
<name>A0ABT1JPT8_ACTCY</name>
<gene>
    <name evidence="2" type="ORF">G443_004825</name>
</gene>
<evidence type="ECO:0000313" key="3">
    <source>
        <dbReference type="Proteomes" id="UP000791080"/>
    </source>
</evidence>
<keyword evidence="1" id="KW-0732">Signal</keyword>
<accession>A0ABT1JPT8</accession>
<evidence type="ECO:0000256" key="1">
    <source>
        <dbReference type="SAM" id="SignalP"/>
    </source>
</evidence>
<dbReference type="RefSeq" id="WP_026420071.1">
    <property type="nucleotide sequence ID" value="NZ_AUBJ02000001.1"/>
</dbReference>
<proteinExistence type="predicted"/>